<feature type="transmembrane region" description="Helical" evidence="1">
    <location>
        <begin position="614"/>
        <end position="632"/>
    </location>
</feature>
<evidence type="ECO:0000313" key="3">
    <source>
        <dbReference type="EMBL" id="OQD42951.1"/>
    </source>
</evidence>
<sequence>MQFKHPEILWALLLLIIPILIHLFQLRKFKKTAFTNVVMLQKVFSESRKSNTLKKWLLLLCRLAILSCIILAFAQPFTANFLALKEKETVIYIDDSFSMEATNDGVPLLQKAIQEVLQHADRDEEISLFTNYLTYQNSKLSSLTNRLLNIKASAKQLNKEQIQLKANSLFTKSTTTEKQFIVISDFQEVINWNNTPIPGISTFLVPLKPTIQNNASIDSVYIEDKGNPNRYTLAFTGIPEGEQLPLSIYQNDTLISKLAAVGTSELKTNVTVDLPDKKELNAHAVLADNLLPYDNHFYFSKDATSKIKVMGISDGSDGFLKRIYTEDTFSFIGFTASDLNYSLIDEQHTIVLNNLKNIPSNLITSLTSFYKNGGSLVVIPPVKMPTEQYNKLLLPLEGISFTENILNTQKISNIQFKHPLYKNVFEKEVRNFDFPRVDSYYNLSSTTGTALAFDNGKPFLQVVDRLYVFTASLDEQNSNFTNAPLIVPTFFNIGFFSFPNQQLYFTVGENSNLAVNQANGNSIIKLSKGVNEIIPLQQSFAKYSLLNFKDAPERDGIYTLLIDKAPSGSISFNYNRTESALKYSATETYTNFKVIDSIENLFTALKAANNSTAYWKWFVIFALLFLLLEVGIQKFLS</sequence>
<name>A0A1V6LRY6_9FLAO</name>
<dbReference type="NCBIfam" id="TIGR02226">
    <property type="entry name" value="two_anch"/>
    <property type="match status" value="1"/>
</dbReference>
<dbReference type="RefSeq" id="WP_080318747.1">
    <property type="nucleotide sequence ID" value="NZ_MTBC01000004.1"/>
</dbReference>
<evidence type="ECO:0000313" key="4">
    <source>
        <dbReference type="Proteomes" id="UP000191680"/>
    </source>
</evidence>
<dbReference type="PANTHER" id="PTHR37464">
    <property type="entry name" value="BLL2463 PROTEIN"/>
    <property type="match status" value="1"/>
</dbReference>
<dbReference type="InterPro" id="IPR011933">
    <property type="entry name" value="Double_TM_dom"/>
</dbReference>
<evidence type="ECO:0000259" key="2">
    <source>
        <dbReference type="Pfam" id="PF07584"/>
    </source>
</evidence>
<comment type="caution">
    <text evidence="3">The sequence shown here is derived from an EMBL/GenBank/DDBJ whole genome shotgun (WGS) entry which is preliminary data.</text>
</comment>
<keyword evidence="1" id="KW-1133">Transmembrane helix</keyword>
<feature type="transmembrane region" description="Helical" evidence="1">
    <location>
        <begin position="56"/>
        <end position="74"/>
    </location>
</feature>
<keyword evidence="1" id="KW-0472">Membrane</keyword>
<proteinExistence type="predicted"/>
<dbReference type="AlphaFoldDB" id="A0A1V6LRY6"/>
<protein>
    <recommendedName>
        <fullName evidence="2">Aerotolerance regulator N-terminal domain-containing protein</fullName>
    </recommendedName>
</protein>
<evidence type="ECO:0000256" key="1">
    <source>
        <dbReference type="SAM" id="Phobius"/>
    </source>
</evidence>
<accession>A0A1V6LRY6</accession>
<organism evidence="3 4">
    <name type="scientific">Croceivirga radicis</name>
    <dbReference type="NCBI Taxonomy" id="1929488"/>
    <lineage>
        <taxon>Bacteria</taxon>
        <taxon>Pseudomonadati</taxon>
        <taxon>Bacteroidota</taxon>
        <taxon>Flavobacteriia</taxon>
        <taxon>Flavobacteriales</taxon>
        <taxon>Flavobacteriaceae</taxon>
        <taxon>Croceivirga</taxon>
    </lineage>
</organism>
<reference evidence="3 4" key="1">
    <citation type="submission" date="2016-12" db="EMBL/GenBank/DDBJ databases">
        <authorList>
            <person name="Song W.-J."/>
            <person name="Kurnit D.M."/>
        </authorList>
    </citation>
    <scope>NUCLEOTIDE SEQUENCE [LARGE SCALE GENOMIC DNA]</scope>
    <source>
        <strain evidence="3 4">HSG9</strain>
    </source>
</reference>
<dbReference type="Pfam" id="PF07584">
    <property type="entry name" value="BatA"/>
    <property type="match status" value="1"/>
</dbReference>
<feature type="transmembrane region" description="Helical" evidence="1">
    <location>
        <begin position="6"/>
        <end position="24"/>
    </location>
</feature>
<dbReference type="OrthoDB" id="9810200at2"/>
<dbReference type="EMBL" id="MTBC01000004">
    <property type="protein sequence ID" value="OQD42951.1"/>
    <property type="molecule type" value="Genomic_DNA"/>
</dbReference>
<keyword evidence="1" id="KW-0812">Transmembrane</keyword>
<dbReference type="Proteomes" id="UP000191680">
    <property type="component" value="Unassembled WGS sequence"/>
</dbReference>
<dbReference type="PANTHER" id="PTHR37464:SF1">
    <property type="entry name" value="BLL2463 PROTEIN"/>
    <property type="match status" value="1"/>
</dbReference>
<feature type="domain" description="Aerotolerance regulator N-terminal" evidence="2">
    <location>
        <begin position="1"/>
        <end position="76"/>
    </location>
</feature>
<keyword evidence="4" id="KW-1185">Reference proteome</keyword>
<gene>
    <name evidence="3" type="ORF">BUL40_07600</name>
</gene>
<dbReference type="InterPro" id="IPR024163">
    <property type="entry name" value="Aerotolerance_reg_N"/>
</dbReference>